<reference evidence="1" key="1">
    <citation type="submission" date="2022-06" db="EMBL/GenBank/DDBJ databases">
        <authorList>
            <person name="Berger JAMES D."/>
            <person name="Berger JAMES D."/>
        </authorList>
    </citation>
    <scope>NUCLEOTIDE SEQUENCE [LARGE SCALE GENOMIC DNA]</scope>
</reference>
<dbReference type="AlphaFoldDB" id="A0AA85JJ30"/>
<dbReference type="PANTHER" id="PTHR31569">
    <property type="entry name" value="SWIM-TYPE DOMAIN-CONTAINING PROTEIN"/>
    <property type="match status" value="1"/>
</dbReference>
<evidence type="ECO:0008006" key="3">
    <source>
        <dbReference type="Google" id="ProtNLM"/>
    </source>
</evidence>
<dbReference type="InterPro" id="IPR052579">
    <property type="entry name" value="Zinc_finger_SWIM"/>
</dbReference>
<sequence length="332" mass="38797">MLVGHVGLQFRSCSCTRLLFHLSCRYTLLMHMKMFPWQKQLFPVCLLVEVILVGSVNYLIFRFREKIVFLVHVCSMQQSASESVKENTIRVCVSQFLEKEIKAGEFRTWVEVEKALKLFQKLTNTRYIVRESKLNKDEPHVQYAYGLLVCTFGYKRKSQSNHIRLKGSKYIGCPSVIHIRYHCNKLIVSSVYMIHNHCCTHEYLMKDDRARKLDESEVSIIKPMLSISSEPEKTIDYVAEQFKKRMTYNDLPNIRAAAVEDCDLQSVIFSRLRQVRKLVVIRDETDGRMKIACFSSSRQIKIHHKFPEVDVCYQKSTTRIKCCTGGDTKQLR</sequence>
<dbReference type="PANTHER" id="PTHR31569:SF4">
    <property type="entry name" value="SWIM-TYPE DOMAIN-CONTAINING PROTEIN"/>
    <property type="match status" value="1"/>
</dbReference>
<organism evidence="1 2">
    <name type="scientific">Trichobilharzia regenti</name>
    <name type="common">Nasal bird schistosome</name>
    <dbReference type="NCBI Taxonomy" id="157069"/>
    <lineage>
        <taxon>Eukaryota</taxon>
        <taxon>Metazoa</taxon>
        <taxon>Spiralia</taxon>
        <taxon>Lophotrochozoa</taxon>
        <taxon>Platyhelminthes</taxon>
        <taxon>Trematoda</taxon>
        <taxon>Digenea</taxon>
        <taxon>Strigeidida</taxon>
        <taxon>Schistosomatoidea</taxon>
        <taxon>Schistosomatidae</taxon>
        <taxon>Trichobilharzia</taxon>
    </lineage>
</organism>
<reference evidence="2" key="2">
    <citation type="submission" date="2023-11" db="UniProtKB">
        <authorList>
            <consortium name="WormBaseParasite"/>
        </authorList>
    </citation>
    <scope>IDENTIFICATION</scope>
</reference>
<name>A0AA85JJ30_TRIRE</name>
<proteinExistence type="predicted"/>
<keyword evidence="1" id="KW-1185">Reference proteome</keyword>
<accession>A0AA85JJ30</accession>
<dbReference type="Proteomes" id="UP000050795">
    <property type="component" value="Unassembled WGS sequence"/>
</dbReference>
<evidence type="ECO:0000313" key="2">
    <source>
        <dbReference type="WBParaSite" id="TREG1_23520.2"/>
    </source>
</evidence>
<dbReference type="WBParaSite" id="TREG1_23520.2">
    <property type="protein sequence ID" value="TREG1_23520.2"/>
    <property type="gene ID" value="TREG1_23520"/>
</dbReference>
<evidence type="ECO:0000313" key="1">
    <source>
        <dbReference type="Proteomes" id="UP000050795"/>
    </source>
</evidence>
<protein>
    <recommendedName>
        <fullName evidence="3">FAR1 domain-containing protein</fullName>
    </recommendedName>
</protein>